<proteinExistence type="predicted"/>
<protein>
    <submittedName>
        <fullName evidence="1">(spotted green pufferfish) hypothetical protein</fullName>
    </submittedName>
</protein>
<dbReference type="KEGG" id="tng:GSTEN00025832G001"/>
<dbReference type="EMBL" id="CAAE01014773">
    <property type="protein sequence ID" value="CAG05716.1"/>
    <property type="molecule type" value="Genomic_DNA"/>
</dbReference>
<organism evidence="1">
    <name type="scientific">Tetraodon nigroviridis</name>
    <name type="common">Spotted green pufferfish</name>
    <name type="synonym">Chelonodon nigroviridis</name>
    <dbReference type="NCBI Taxonomy" id="99883"/>
    <lineage>
        <taxon>Eukaryota</taxon>
        <taxon>Metazoa</taxon>
        <taxon>Chordata</taxon>
        <taxon>Craniata</taxon>
        <taxon>Vertebrata</taxon>
        <taxon>Euteleostomi</taxon>
        <taxon>Actinopterygii</taxon>
        <taxon>Neopterygii</taxon>
        <taxon>Teleostei</taxon>
        <taxon>Neoteleostei</taxon>
        <taxon>Acanthomorphata</taxon>
        <taxon>Eupercaria</taxon>
        <taxon>Tetraodontiformes</taxon>
        <taxon>Tetradontoidea</taxon>
        <taxon>Tetraodontidae</taxon>
        <taxon>Tetraodon</taxon>
    </lineage>
</organism>
<name>Q4S0W6_TETNG</name>
<dbReference type="OrthoDB" id="6516566at2759"/>
<accession>Q4S0W6</accession>
<dbReference type="AlphaFoldDB" id="Q4S0W6"/>
<reference evidence="1" key="2">
    <citation type="submission" date="2004-02" db="EMBL/GenBank/DDBJ databases">
        <authorList>
            <consortium name="Genoscope"/>
            <consortium name="Whitehead Institute Centre for Genome Research"/>
        </authorList>
    </citation>
    <scope>NUCLEOTIDE SEQUENCE</scope>
</reference>
<comment type="caution">
    <text evidence="1">The sequence shown here is derived from an EMBL/GenBank/DDBJ whole genome shotgun (WGS) entry which is preliminary data.</text>
</comment>
<evidence type="ECO:0000313" key="1">
    <source>
        <dbReference type="EMBL" id="CAG05716.1"/>
    </source>
</evidence>
<sequence>MASNACHIVEAALKQMDEMIAGKKGTTLFSDVMQSRVTNEQTPQSCSQSTDPRYMDPALKALQLTEALKALLEGWGSDREQESVRKQVATDTADVIPEVAANRRAVAKLLPNISESSAEQWACRMEYDIDFHKHFGWLRKVRCVHFSTFVHLMGMMWGRGELQNVHACVISYTDTTCWEANVQTCHKCPMRTIIKTSSAPPWGSY</sequence>
<gene>
    <name evidence="1" type="ORF">GSTENG00025832001</name>
</gene>
<reference evidence="1" key="1">
    <citation type="journal article" date="2004" name="Nature">
        <title>Genome duplication in the teleost fish Tetraodon nigroviridis reveals the early vertebrate proto-karyotype.</title>
        <authorList>
            <person name="Jaillon O."/>
            <person name="Aury J.-M."/>
            <person name="Brunet F."/>
            <person name="Petit J.-L."/>
            <person name="Stange-Thomann N."/>
            <person name="Mauceli E."/>
            <person name="Bouneau L."/>
            <person name="Fischer C."/>
            <person name="Ozouf-Costaz C."/>
            <person name="Bernot A."/>
            <person name="Nicaud S."/>
            <person name="Jaffe D."/>
            <person name="Fisher S."/>
            <person name="Lutfalla G."/>
            <person name="Dossat C."/>
            <person name="Segurens B."/>
            <person name="Dasilva C."/>
            <person name="Salanoubat M."/>
            <person name="Levy M."/>
            <person name="Boudet N."/>
            <person name="Castellano S."/>
            <person name="Anthouard V."/>
            <person name="Jubin C."/>
            <person name="Castelli V."/>
            <person name="Katinka M."/>
            <person name="Vacherie B."/>
            <person name="Biemont C."/>
            <person name="Skalli Z."/>
            <person name="Cattolico L."/>
            <person name="Poulain J."/>
            <person name="De Berardinis V."/>
            <person name="Cruaud C."/>
            <person name="Duprat S."/>
            <person name="Brottier P."/>
            <person name="Coutanceau J.-P."/>
            <person name="Gouzy J."/>
            <person name="Parra G."/>
            <person name="Lardier G."/>
            <person name="Chapple C."/>
            <person name="McKernan K.J."/>
            <person name="McEwan P."/>
            <person name="Bosak S."/>
            <person name="Kellis M."/>
            <person name="Volff J.-N."/>
            <person name="Guigo R."/>
            <person name="Zody M.C."/>
            <person name="Mesirov J."/>
            <person name="Lindblad-Toh K."/>
            <person name="Birren B."/>
            <person name="Nusbaum C."/>
            <person name="Kahn D."/>
            <person name="Robinson-Rechavi M."/>
            <person name="Laudet V."/>
            <person name="Schachter V."/>
            <person name="Quetier F."/>
            <person name="Saurin W."/>
            <person name="Scarpelli C."/>
            <person name="Wincker P."/>
            <person name="Lander E.S."/>
            <person name="Weissenbach J."/>
            <person name="Roest Crollius H."/>
        </authorList>
    </citation>
    <scope>NUCLEOTIDE SEQUENCE [LARGE SCALE GENOMIC DNA]</scope>
</reference>